<evidence type="ECO:0000256" key="1">
    <source>
        <dbReference type="ARBA" id="ARBA00004418"/>
    </source>
</evidence>
<comment type="similarity">
    <text evidence="2">Belongs to the CpxP/Spy family.</text>
</comment>
<keyword evidence="4" id="KW-0574">Periplasm</keyword>
<comment type="caution">
    <text evidence="6">The sequence shown here is derived from an EMBL/GenBank/DDBJ whole genome shotgun (WGS) entry which is preliminary data.</text>
</comment>
<evidence type="ECO:0000256" key="2">
    <source>
        <dbReference type="ARBA" id="ARBA00008441"/>
    </source>
</evidence>
<evidence type="ECO:0000313" key="6">
    <source>
        <dbReference type="EMBL" id="EPR42863.1"/>
    </source>
</evidence>
<dbReference type="eggNOG" id="COG3678">
    <property type="taxonomic scope" value="Bacteria"/>
</dbReference>
<dbReference type="EMBL" id="ATHJ01000063">
    <property type="protein sequence ID" value="EPR42863.1"/>
    <property type="molecule type" value="Genomic_DNA"/>
</dbReference>
<dbReference type="InterPro" id="IPR052211">
    <property type="entry name" value="Cpx_auxiliary_protein"/>
</dbReference>
<dbReference type="Pfam" id="PF13801">
    <property type="entry name" value="Metal_resist"/>
    <property type="match status" value="1"/>
</dbReference>
<dbReference type="RefSeq" id="WP_020875898.1">
    <property type="nucleotide sequence ID" value="NZ_ATHJ01000063.1"/>
</dbReference>
<dbReference type="PANTHER" id="PTHR38102">
    <property type="entry name" value="PERIPLASMIC CHAPERONE SPY"/>
    <property type="match status" value="1"/>
</dbReference>
<dbReference type="InterPro" id="IPR025961">
    <property type="entry name" value="Metal_resist"/>
</dbReference>
<keyword evidence="3 5" id="KW-0732">Signal</keyword>
<accession>S7VEJ7</accession>
<evidence type="ECO:0000256" key="5">
    <source>
        <dbReference type="SAM" id="SignalP"/>
    </source>
</evidence>
<feature type="chain" id="PRO_5011545215" evidence="5">
    <location>
        <begin position="26"/>
        <end position="179"/>
    </location>
</feature>
<dbReference type="InterPro" id="IPR012899">
    <property type="entry name" value="LTXXQ"/>
</dbReference>
<name>S7VEJ7_DESML</name>
<dbReference type="GO" id="GO:0030288">
    <property type="term" value="C:outer membrane-bounded periplasmic space"/>
    <property type="evidence" value="ECO:0007669"/>
    <property type="project" value="TreeGrafter"/>
</dbReference>
<sequence>MKINKGLTIIAALAMIFTLGSQAMAGRGGGWKNCDGNMGFHGRHGGKHGGYGMMGLGFLRDANLTEDQMQQVVGIVKNYATDLNAKRDAVRTARQDMMKTLMADDADEAAVRKAHAKAATAGEAMMVLRFKMVSDIKKILTAEQLAAVKENMNRRHQRMQDNSGRRWTEFEKQLDALIK</sequence>
<organism evidence="6 7">
    <name type="scientific">Desulfococcus multivorans DSM 2059</name>
    <dbReference type="NCBI Taxonomy" id="1121405"/>
    <lineage>
        <taxon>Bacteria</taxon>
        <taxon>Pseudomonadati</taxon>
        <taxon>Thermodesulfobacteriota</taxon>
        <taxon>Desulfobacteria</taxon>
        <taxon>Desulfobacterales</taxon>
        <taxon>Desulfococcaceae</taxon>
        <taxon>Desulfococcus</taxon>
    </lineage>
</organism>
<dbReference type="PANTHER" id="PTHR38102:SF1">
    <property type="entry name" value="PERIPLASMIC CHAPERONE SPY"/>
    <property type="match status" value="1"/>
</dbReference>
<gene>
    <name evidence="6" type="ORF">dsmv_1514</name>
</gene>
<proteinExistence type="inferred from homology"/>
<dbReference type="AlphaFoldDB" id="S7VEJ7"/>
<keyword evidence="7" id="KW-1185">Reference proteome</keyword>
<dbReference type="Proteomes" id="UP000014977">
    <property type="component" value="Unassembled WGS sequence"/>
</dbReference>
<dbReference type="STRING" id="897.B2D07_13335"/>
<feature type="signal peptide" evidence="5">
    <location>
        <begin position="1"/>
        <end position="25"/>
    </location>
</feature>
<dbReference type="Gene3D" id="1.20.120.1490">
    <property type="match status" value="1"/>
</dbReference>
<evidence type="ECO:0000313" key="7">
    <source>
        <dbReference type="Proteomes" id="UP000014977"/>
    </source>
</evidence>
<protein>
    <submittedName>
        <fullName evidence="6">Heavy-metal resistance protein</fullName>
    </submittedName>
</protein>
<reference evidence="6 7" key="1">
    <citation type="journal article" date="2013" name="Genome Announc.">
        <title>Draft genome sequences for three mercury-methylating, sulfate-reducing bacteria.</title>
        <authorList>
            <person name="Brown S.D."/>
            <person name="Hurt R.A.Jr."/>
            <person name="Gilmour C.C."/>
            <person name="Elias D.A."/>
        </authorList>
    </citation>
    <scope>NUCLEOTIDE SEQUENCE [LARGE SCALE GENOMIC DNA]</scope>
    <source>
        <strain evidence="6 7">DSM 2059</strain>
    </source>
</reference>
<comment type="subcellular location">
    <subcellularLocation>
        <location evidence="1">Periplasm</location>
    </subcellularLocation>
</comment>
<evidence type="ECO:0000256" key="3">
    <source>
        <dbReference type="ARBA" id="ARBA00022729"/>
    </source>
</evidence>
<dbReference type="GO" id="GO:0051082">
    <property type="term" value="F:unfolded protein binding"/>
    <property type="evidence" value="ECO:0007669"/>
    <property type="project" value="TreeGrafter"/>
</dbReference>
<evidence type="ECO:0000256" key="4">
    <source>
        <dbReference type="ARBA" id="ARBA00022764"/>
    </source>
</evidence>
<dbReference type="CDD" id="cd09916">
    <property type="entry name" value="CpxP_like"/>
    <property type="match status" value="1"/>
</dbReference>